<dbReference type="InterPro" id="IPR000772">
    <property type="entry name" value="Ricin_B_lectin"/>
</dbReference>
<keyword evidence="2" id="KW-0732">Signal</keyword>
<dbReference type="SUPFAM" id="SSF55486">
    <property type="entry name" value="Metalloproteases ('zincins'), catalytic domain"/>
    <property type="match status" value="1"/>
</dbReference>
<proteinExistence type="predicted"/>
<dbReference type="Pfam" id="PF14200">
    <property type="entry name" value="RicinB_lectin_2"/>
    <property type="match status" value="1"/>
</dbReference>
<dbReference type="InterPro" id="IPR035992">
    <property type="entry name" value="Ricin_B-like_lectins"/>
</dbReference>
<comment type="caution">
    <text evidence="4">The sequence shown here is derived from an EMBL/GenBank/DDBJ whole genome shotgun (WGS) entry which is preliminary data.</text>
</comment>
<gene>
    <name evidence="4" type="ORF">GGR48_000585</name>
</gene>
<feature type="region of interest" description="Disordered" evidence="1">
    <location>
        <begin position="44"/>
        <end position="69"/>
    </location>
</feature>
<evidence type="ECO:0000259" key="3">
    <source>
        <dbReference type="Pfam" id="PF14200"/>
    </source>
</evidence>
<evidence type="ECO:0000256" key="2">
    <source>
        <dbReference type="SAM" id="SignalP"/>
    </source>
</evidence>
<reference evidence="4 5" key="1">
    <citation type="submission" date="2020-08" db="EMBL/GenBank/DDBJ databases">
        <title>Genomic Encyclopedia of Type Strains, Phase IV (KMG-IV): sequencing the most valuable type-strain genomes for metagenomic binning, comparative biology and taxonomic classification.</title>
        <authorList>
            <person name="Goeker M."/>
        </authorList>
    </citation>
    <scope>NUCLEOTIDE SEQUENCE [LARGE SCALE GENOMIC DNA]</scope>
    <source>
        <strain evidence="4 5">DSM 19512</strain>
    </source>
</reference>
<dbReference type="EMBL" id="JACIDH010000001">
    <property type="protein sequence ID" value="MBB3878182.1"/>
    <property type="molecule type" value="Genomic_DNA"/>
</dbReference>
<dbReference type="Proteomes" id="UP000538670">
    <property type="component" value="Unassembled WGS sequence"/>
</dbReference>
<evidence type="ECO:0000313" key="5">
    <source>
        <dbReference type="Proteomes" id="UP000538670"/>
    </source>
</evidence>
<dbReference type="Gene3D" id="2.80.10.50">
    <property type="match status" value="1"/>
</dbReference>
<name>A0A7W6A7R0_9SPHN</name>
<dbReference type="CDD" id="cd00161">
    <property type="entry name" value="beta-trefoil_Ricin-like"/>
    <property type="match status" value="1"/>
</dbReference>
<feature type="domain" description="Ricin B lectin" evidence="3">
    <location>
        <begin position="315"/>
        <end position="366"/>
    </location>
</feature>
<sequence>MRKGLLPQSSRLAIALGVSVLAFGLASCGGEGASDAVSVVPGGTASASTTTVASTPPPAATTPPPAGTTAAAPAELEYYKIGQLTWSLDTDVSEDIRNRITDAMNWTINHTNTLAGYSGHVSVTYHAGTPTAEAGYRWRIQFGGSIGRRVALHEMAHWLGSGTFGEWERYMVNGRWTGAVTNARIKAFDGPDAVQWGDRIHFWPYGLNYDSEFFETQRNVQLVSSQLADMGLGDAATQFAGNRRFVNRSSKLLLDGTGTGPVANSGSAATLVWNVRYADGYVELVSADGRAIDSLGNTNNGDPTGLAPRSQGVGQQWEVLPTEDGWFLLRNRQTSKCLDNIGELGAGTAIRVWDCGGHPNQQWHLVR</sequence>
<keyword evidence="5" id="KW-1185">Reference proteome</keyword>
<accession>A0A7W6A7R0</accession>
<organism evidence="4 5">
    <name type="scientific">Sphingomonas pseudosanguinis</name>
    <dbReference type="NCBI Taxonomy" id="413712"/>
    <lineage>
        <taxon>Bacteria</taxon>
        <taxon>Pseudomonadati</taxon>
        <taxon>Pseudomonadota</taxon>
        <taxon>Alphaproteobacteria</taxon>
        <taxon>Sphingomonadales</taxon>
        <taxon>Sphingomonadaceae</taxon>
        <taxon>Sphingomonas</taxon>
    </lineage>
</organism>
<dbReference type="AlphaFoldDB" id="A0A7W6A7R0"/>
<feature type="signal peptide" evidence="2">
    <location>
        <begin position="1"/>
        <end position="33"/>
    </location>
</feature>
<protein>
    <recommendedName>
        <fullName evidence="3">Ricin B lectin domain-containing protein</fullName>
    </recommendedName>
</protein>
<evidence type="ECO:0000256" key="1">
    <source>
        <dbReference type="SAM" id="MobiDB-lite"/>
    </source>
</evidence>
<evidence type="ECO:0000313" key="4">
    <source>
        <dbReference type="EMBL" id="MBB3878182.1"/>
    </source>
</evidence>
<dbReference type="RefSeq" id="WP_183950380.1">
    <property type="nucleotide sequence ID" value="NZ_JACIDH010000001.1"/>
</dbReference>
<dbReference type="SUPFAM" id="SSF50370">
    <property type="entry name" value="Ricin B-like lectins"/>
    <property type="match status" value="1"/>
</dbReference>
<feature type="compositionally biased region" description="Low complexity" evidence="1">
    <location>
        <begin position="44"/>
        <end position="54"/>
    </location>
</feature>
<dbReference type="PROSITE" id="PS51257">
    <property type="entry name" value="PROKAR_LIPOPROTEIN"/>
    <property type="match status" value="1"/>
</dbReference>
<dbReference type="PROSITE" id="PS50231">
    <property type="entry name" value="RICIN_B_LECTIN"/>
    <property type="match status" value="1"/>
</dbReference>
<feature type="compositionally biased region" description="Pro residues" evidence="1">
    <location>
        <begin position="55"/>
        <end position="66"/>
    </location>
</feature>
<feature type="chain" id="PRO_5030837181" description="Ricin B lectin domain-containing protein" evidence="2">
    <location>
        <begin position="34"/>
        <end position="367"/>
    </location>
</feature>